<comment type="subunit">
    <text evidence="3">Component of the endosomal sorting complex required for transport II (ESCRT-II).</text>
</comment>
<dbReference type="PIRSF" id="PIRSF017215">
    <property type="entry name" value="ESCRT2_Vps22"/>
    <property type="match status" value="1"/>
</dbReference>
<dbReference type="PANTHER" id="PTHR12806:SF0">
    <property type="entry name" value="VACUOLAR-SORTING PROTEIN SNF8"/>
    <property type="match status" value="1"/>
</dbReference>
<evidence type="ECO:0000313" key="5">
    <source>
        <dbReference type="RefSeq" id="XP_015264721.1"/>
    </source>
</evidence>
<proteinExistence type="inferred from homology"/>
<keyword evidence="3" id="KW-0653">Protein transport</keyword>
<dbReference type="Gene3D" id="1.10.10.10">
    <property type="entry name" value="Winged helix-like DNA-binding domain superfamily/Winged helix DNA-binding domain"/>
    <property type="match status" value="2"/>
</dbReference>
<evidence type="ECO:0000313" key="4">
    <source>
        <dbReference type="Proteomes" id="UP000694871"/>
    </source>
</evidence>
<sequence length="262" mass="29410">MMHRRGVGAGAIAKKKLAEAKYKERGTVLAEDQLAQMSKQLDTFKTNLEEFASKHKQEIRKNPQFRVQFQDMCATIGVDPLASGKGFWSEMLGVGDFYYELGVQIIEVCLALKHRNGGLITLEELHQQVLKGRGKFAQDVSQDDLIRAIKKLKVLGNGFGILPVGGTYLIQSVPAALNMDHTRTCLLCSLFQKKGYVTISEIQSSLKWEAQRAKQVLDHLLKEGMAWLDTQAPTEPQYWLPALFTELYSQEITPEEAKEALP</sequence>
<evidence type="ECO:0000256" key="3">
    <source>
        <dbReference type="PIRNR" id="PIRNR017215"/>
    </source>
</evidence>
<dbReference type="InterPro" id="IPR036388">
    <property type="entry name" value="WH-like_DNA-bd_sf"/>
</dbReference>
<dbReference type="PANTHER" id="PTHR12806">
    <property type="entry name" value="EAP30 SUBUNIT OF ELL COMPLEX"/>
    <property type="match status" value="1"/>
</dbReference>
<dbReference type="Proteomes" id="UP000694871">
    <property type="component" value="Unplaced"/>
</dbReference>
<organism evidence="4 5">
    <name type="scientific">Gekko japonicus</name>
    <name type="common">Schlegel's Japanese gecko</name>
    <dbReference type="NCBI Taxonomy" id="146911"/>
    <lineage>
        <taxon>Eukaryota</taxon>
        <taxon>Metazoa</taxon>
        <taxon>Chordata</taxon>
        <taxon>Craniata</taxon>
        <taxon>Vertebrata</taxon>
        <taxon>Euteleostomi</taxon>
        <taxon>Lepidosauria</taxon>
        <taxon>Squamata</taxon>
        <taxon>Bifurcata</taxon>
        <taxon>Gekkota</taxon>
        <taxon>Gekkonidae</taxon>
        <taxon>Gekkoninae</taxon>
        <taxon>Gekko</taxon>
    </lineage>
</organism>
<dbReference type="Gene3D" id="6.10.140.180">
    <property type="match status" value="1"/>
</dbReference>
<protein>
    <recommendedName>
        <fullName evidence="2 3">Vacuolar-sorting protein SNF8</fullName>
    </recommendedName>
</protein>
<reference evidence="5" key="1">
    <citation type="submission" date="2025-08" db="UniProtKB">
        <authorList>
            <consortium name="RefSeq"/>
        </authorList>
    </citation>
    <scope>IDENTIFICATION</scope>
</reference>
<keyword evidence="4" id="KW-1185">Reference proteome</keyword>
<accession>A0ABM1JTD4</accession>
<gene>
    <name evidence="5" type="primary">SNF8</name>
</gene>
<evidence type="ECO:0000256" key="1">
    <source>
        <dbReference type="ARBA" id="ARBA00009834"/>
    </source>
</evidence>
<name>A0ABM1JTD4_GEKJA</name>
<dbReference type="InterPro" id="IPR040608">
    <property type="entry name" value="Snf8/Vps36"/>
</dbReference>
<dbReference type="Pfam" id="PF04157">
    <property type="entry name" value="EAP30"/>
    <property type="match status" value="1"/>
</dbReference>
<evidence type="ECO:0000256" key="2">
    <source>
        <dbReference type="ARBA" id="ARBA00017052"/>
    </source>
</evidence>
<comment type="function">
    <text evidence="3">Component of the endosomal sorting complex required for transport II (ESCRT-II), which is required for multivesicular body (MVB) formation and sorting of endosomal cargo proteins into MVBs.</text>
</comment>
<dbReference type="InterPro" id="IPR036390">
    <property type="entry name" value="WH_DNA-bd_sf"/>
</dbReference>
<dbReference type="InterPro" id="IPR016689">
    <property type="entry name" value="ESCRT-2_cplx_Snf8"/>
</dbReference>
<keyword evidence="3" id="KW-0813">Transport</keyword>
<dbReference type="SUPFAM" id="SSF46785">
    <property type="entry name" value="Winged helix' DNA-binding domain"/>
    <property type="match status" value="2"/>
</dbReference>
<dbReference type="RefSeq" id="XP_015264721.1">
    <property type="nucleotide sequence ID" value="XM_015409235.1"/>
</dbReference>
<dbReference type="GeneID" id="107108725"/>
<comment type="similarity">
    <text evidence="1 3">Belongs to the SNF8 family.</text>
</comment>